<proteinExistence type="inferred from homology"/>
<sequence length="305" mass="33317">MAEEIEVISIGNLNLDLIGKLEKLPQSDEKTILDNLNRRSGGGAANFTVACTKLGLKSKLIGCAGKDSFGEEILRGLEERGVETSSIRKVDSLTGLAFIFSTSENHRLLIEHRGANSNLKISDLKEKYLREAKLLHASSVTPEMAKQIGIKSEKFDLKTSLDLGAELTKLGSKELSKILNRFDIGFMNQETFETIFETIPNEKNILDKFPEGLETLVITLEAKGAIATNGKETILSPTYKVEVKDTTGAGDAFAAAFSKLIIDGANLKKALKYAAAEAAIKVQYIGAREGLPTQEELKNFVEKHE</sequence>
<evidence type="ECO:0000256" key="3">
    <source>
        <dbReference type="ARBA" id="ARBA00022777"/>
    </source>
</evidence>
<gene>
    <name evidence="6" type="ORF">AKJ53_01385</name>
</gene>
<dbReference type="GO" id="GO:0016301">
    <property type="term" value="F:kinase activity"/>
    <property type="evidence" value="ECO:0007669"/>
    <property type="project" value="UniProtKB-KW"/>
</dbReference>
<evidence type="ECO:0000259" key="5">
    <source>
        <dbReference type="Pfam" id="PF00294"/>
    </source>
</evidence>
<evidence type="ECO:0000313" key="6">
    <source>
        <dbReference type="EMBL" id="KXB06069.1"/>
    </source>
</evidence>
<protein>
    <recommendedName>
        <fullName evidence="5">Carbohydrate kinase PfkB domain-containing protein</fullName>
    </recommendedName>
</protein>
<dbReference type="InterPro" id="IPR029056">
    <property type="entry name" value="Ribokinase-like"/>
</dbReference>
<dbReference type="PANTHER" id="PTHR10584:SF166">
    <property type="entry name" value="RIBOKINASE"/>
    <property type="match status" value="1"/>
</dbReference>
<name>A0A133VI16_9EURY</name>
<accession>A0A133VI16</accession>
<evidence type="ECO:0000313" key="7">
    <source>
        <dbReference type="Proteomes" id="UP000070491"/>
    </source>
</evidence>
<dbReference type="InterPro" id="IPR002139">
    <property type="entry name" value="Ribo/fructo_kinase"/>
</dbReference>
<dbReference type="PROSITE" id="PS00584">
    <property type="entry name" value="PFKB_KINASES_2"/>
    <property type="match status" value="1"/>
</dbReference>
<comment type="caution">
    <text evidence="6">The sequence shown here is derived from an EMBL/GenBank/DDBJ whole genome shotgun (WGS) entry which is preliminary data.</text>
</comment>
<dbReference type="EMBL" id="LHYG01000016">
    <property type="protein sequence ID" value="KXB06069.1"/>
    <property type="molecule type" value="Genomic_DNA"/>
</dbReference>
<dbReference type="Gene3D" id="3.40.1190.20">
    <property type="match status" value="1"/>
</dbReference>
<keyword evidence="7" id="KW-1185">Reference proteome</keyword>
<keyword evidence="3 4" id="KW-0418">Kinase</keyword>
<reference evidence="6 7" key="1">
    <citation type="journal article" date="2016" name="Sci. Rep.">
        <title>Metabolic traits of an uncultured archaeal lineage -MSBL1- from brine pools of the Red Sea.</title>
        <authorList>
            <person name="Mwirichia R."/>
            <person name="Alam I."/>
            <person name="Rashid M."/>
            <person name="Vinu M."/>
            <person name="Ba-Alawi W."/>
            <person name="Anthony Kamau A."/>
            <person name="Kamanda Ngugi D."/>
            <person name="Goker M."/>
            <person name="Klenk H.P."/>
            <person name="Bajic V."/>
            <person name="Stingl U."/>
        </authorList>
    </citation>
    <scope>NUCLEOTIDE SEQUENCE [LARGE SCALE GENOMIC DNA]</scope>
    <source>
        <strain evidence="6">SCGC-AAA382F02</strain>
    </source>
</reference>
<dbReference type="PROSITE" id="PS00583">
    <property type="entry name" value="PFKB_KINASES_1"/>
    <property type="match status" value="1"/>
</dbReference>
<dbReference type="PANTHER" id="PTHR10584">
    <property type="entry name" value="SUGAR KINASE"/>
    <property type="match status" value="1"/>
</dbReference>
<dbReference type="SUPFAM" id="SSF53613">
    <property type="entry name" value="Ribokinase-like"/>
    <property type="match status" value="1"/>
</dbReference>
<dbReference type="InterPro" id="IPR002173">
    <property type="entry name" value="Carboh/pur_kinase_PfkB_CS"/>
</dbReference>
<comment type="similarity">
    <text evidence="1 4">Belongs to the carbohydrate kinase PfkB family.</text>
</comment>
<evidence type="ECO:0000256" key="4">
    <source>
        <dbReference type="RuleBase" id="RU003704"/>
    </source>
</evidence>
<feature type="domain" description="Carbohydrate kinase PfkB" evidence="5">
    <location>
        <begin position="6"/>
        <end position="293"/>
    </location>
</feature>
<dbReference type="InterPro" id="IPR011611">
    <property type="entry name" value="PfkB_dom"/>
</dbReference>
<dbReference type="Pfam" id="PF00294">
    <property type="entry name" value="PfkB"/>
    <property type="match status" value="1"/>
</dbReference>
<keyword evidence="2 4" id="KW-0808">Transferase</keyword>
<dbReference type="GO" id="GO:0006796">
    <property type="term" value="P:phosphate-containing compound metabolic process"/>
    <property type="evidence" value="ECO:0007669"/>
    <property type="project" value="UniProtKB-ARBA"/>
</dbReference>
<dbReference type="PRINTS" id="PR00990">
    <property type="entry name" value="RIBOKINASE"/>
</dbReference>
<dbReference type="Proteomes" id="UP000070491">
    <property type="component" value="Unassembled WGS sequence"/>
</dbReference>
<evidence type="ECO:0000256" key="2">
    <source>
        <dbReference type="ARBA" id="ARBA00022679"/>
    </source>
</evidence>
<evidence type="ECO:0000256" key="1">
    <source>
        <dbReference type="ARBA" id="ARBA00010688"/>
    </source>
</evidence>
<dbReference type="AlphaFoldDB" id="A0A133VI16"/>
<organism evidence="6 7">
    <name type="scientific">candidate division MSBL1 archaeon SCGC-AAA382F02</name>
    <dbReference type="NCBI Taxonomy" id="1698282"/>
    <lineage>
        <taxon>Archaea</taxon>
        <taxon>Methanobacteriati</taxon>
        <taxon>Methanobacteriota</taxon>
        <taxon>candidate division MSBL1</taxon>
    </lineage>
</organism>